<evidence type="ECO:0000313" key="10">
    <source>
        <dbReference type="EMBL" id="OCR90624.1"/>
    </source>
</evidence>
<dbReference type="Gene3D" id="1.20.58.110">
    <property type="entry name" value="Ribosomal protein S20"/>
    <property type="match status" value="1"/>
</dbReference>
<dbReference type="SUPFAM" id="SSF46992">
    <property type="entry name" value="Ribosomal protein S20"/>
    <property type="match status" value="1"/>
</dbReference>
<keyword evidence="5 8" id="KW-0689">Ribosomal protein</keyword>
<dbReference type="HAMAP" id="MF_00500">
    <property type="entry name" value="Ribosomal_bS20"/>
    <property type="match status" value="1"/>
</dbReference>
<dbReference type="RefSeq" id="WP_023386181.1">
    <property type="nucleotide sequence ID" value="NZ_CP009226.1"/>
</dbReference>
<evidence type="ECO:0000256" key="1">
    <source>
        <dbReference type="ARBA" id="ARBA00003134"/>
    </source>
</evidence>
<organism evidence="10 11">
    <name type="scientific">Campylobacter fetus subsp. testudinum</name>
    <dbReference type="NCBI Taxonomy" id="1507806"/>
    <lineage>
        <taxon>Bacteria</taxon>
        <taxon>Pseudomonadati</taxon>
        <taxon>Campylobacterota</taxon>
        <taxon>Epsilonproteobacteria</taxon>
        <taxon>Campylobacterales</taxon>
        <taxon>Campylobacteraceae</taxon>
        <taxon>Campylobacter</taxon>
    </lineage>
</organism>
<dbReference type="PANTHER" id="PTHR33398">
    <property type="entry name" value="30S RIBOSOMAL PROTEIN S20"/>
    <property type="match status" value="1"/>
</dbReference>
<dbReference type="GO" id="GO:0015935">
    <property type="term" value="C:small ribosomal subunit"/>
    <property type="evidence" value="ECO:0007669"/>
    <property type="project" value="TreeGrafter"/>
</dbReference>
<dbReference type="GO" id="GO:0003735">
    <property type="term" value="F:structural constituent of ribosome"/>
    <property type="evidence" value="ECO:0007669"/>
    <property type="project" value="InterPro"/>
</dbReference>
<dbReference type="Pfam" id="PF01649">
    <property type="entry name" value="Ribosomal_S20p"/>
    <property type="match status" value="1"/>
</dbReference>
<evidence type="ECO:0000313" key="11">
    <source>
        <dbReference type="Proteomes" id="UP000093100"/>
    </source>
</evidence>
<evidence type="ECO:0000256" key="5">
    <source>
        <dbReference type="ARBA" id="ARBA00022980"/>
    </source>
</evidence>
<dbReference type="InterPro" id="IPR036510">
    <property type="entry name" value="Ribosomal_bS20_sf"/>
</dbReference>
<dbReference type="GO" id="GO:0005829">
    <property type="term" value="C:cytosol"/>
    <property type="evidence" value="ECO:0007669"/>
    <property type="project" value="TreeGrafter"/>
</dbReference>
<dbReference type="GO" id="GO:0070181">
    <property type="term" value="F:small ribosomal subunit rRNA binding"/>
    <property type="evidence" value="ECO:0007669"/>
    <property type="project" value="TreeGrafter"/>
</dbReference>
<keyword evidence="6 8" id="KW-0687">Ribonucleoprotein</keyword>
<reference evidence="10 11" key="1">
    <citation type="journal article" date="2016" name="Genome Biol. Evol.">
        <title>Comparative Genomics of Campylobacter fetus from Reptiles and Mammals Reveals Divergent Evolution in Host-Associated Lineages.</title>
        <authorList>
            <person name="Gilbert M.J."/>
            <person name="Miller W.G."/>
            <person name="Yee E."/>
            <person name="Zomer A.L."/>
            <person name="van der Graaf-van Bloois L."/>
            <person name="Fitzgerald C."/>
            <person name="Forbes K.J."/>
            <person name="Meric G."/>
            <person name="Sheppard S.K."/>
            <person name="Wagenaar J.A."/>
            <person name="Duim B."/>
        </authorList>
    </citation>
    <scope>NUCLEOTIDE SEQUENCE [LARGE SCALE GENOMIC DNA]</scope>
    <source>
        <strain evidence="10 11">12S02225-3</strain>
    </source>
</reference>
<comment type="similarity">
    <text evidence="2 8">Belongs to the bacterial ribosomal protein bS20 family.</text>
</comment>
<dbReference type="AlphaFoldDB" id="A0AAX0HAN4"/>
<comment type="function">
    <text evidence="1 8">Binds directly to 16S ribosomal RNA.</text>
</comment>
<dbReference type="KEGG" id="cfp:CR44_08445"/>
<protein>
    <recommendedName>
        <fullName evidence="7 8">Small ribosomal subunit protein bS20</fullName>
    </recommendedName>
</protein>
<evidence type="ECO:0000256" key="9">
    <source>
        <dbReference type="SAM" id="MobiDB-lite"/>
    </source>
</evidence>
<dbReference type="InterPro" id="IPR002583">
    <property type="entry name" value="Ribosomal_bS20"/>
</dbReference>
<evidence type="ECO:0000256" key="4">
    <source>
        <dbReference type="ARBA" id="ARBA00022884"/>
    </source>
</evidence>
<dbReference type="GO" id="GO:0006412">
    <property type="term" value="P:translation"/>
    <property type="evidence" value="ECO:0007669"/>
    <property type="project" value="UniProtKB-UniRule"/>
</dbReference>
<dbReference type="Proteomes" id="UP000093100">
    <property type="component" value="Unassembled WGS sequence"/>
</dbReference>
<dbReference type="NCBIfam" id="TIGR00029">
    <property type="entry name" value="S20"/>
    <property type="match status" value="1"/>
</dbReference>
<keyword evidence="3 8" id="KW-0699">rRNA-binding</keyword>
<dbReference type="PANTHER" id="PTHR33398:SF1">
    <property type="entry name" value="SMALL RIBOSOMAL SUBUNIT PROTEIN BS20C"/>
    <property type="match status" value="1"/>
</dbReference>
<evidence type="ECO:0000256" key="8">
    <source>
        <dbReference type="HAMAP-Rule" id="MF_00500"/>
    </source>
</evidence>
<name>A0AAX0HAN4_CAMFE</name>
<evidence type="ECO:0000256" key="7">
    <source>
        <dbReference type="ARBA" id="ARBA00035136"/>
    </source>
</evidence>
<proteinExistence type="inferred from homology"/>
<feature type="region of interest" description="Disordered" evidence="9">
    <location>
        <begin position="1"/>
        <end position="20"/>
    </location>
</feature>
<keyword evidence="4 8" id="KW-0694">RNA-binding</keyword>
<accession>A0AAX0HAN4</accession>
<evidence type="ECO:0000256" key="2">
    <source>
        <dbReference type="ARBA" id="ARBA00007634"/>
    </source>
</evidence>
<sequence>MANHKSAEKRARQTIKRTERNRFYRTRLKNLTKAVRVAVTSGDKDAALLALKDVNKNFHSFVSKGFLKKETASRKVSRLAKLVSTLAA</sequence>
<gene>
    <name evidence="8" type="primary">rpsT</name>
    <name evidence="10" type="ORF">CFT12S02225_06230</name>
</gene>
<comment type="caution">
    <text evidence="10">The sequence shown here is derived from an EMBL/GenBank/DDBJ whole genome shotgun (WGS) entry which is preliminary data.</text>
</comment>
<dbReference type="FunFam" id="1.20.58.110:FF:000001">
    <property type="entry name" value="30S ribosomal protein S20"/>
    <property type="match status" value="1"/>
</dbReference>
<dbReference type="EMBL" id="LFLK01000005">
    <property type="protein sequence ID" value="OCR90624.1"/>
    <property type="molecule type" value="Genomic_DNA"/>
</dbReference>
<evidence type="ECO:0000256" key="6">
    <source>
        <dbReference type="ARBA" id="ARBA00023274"/>
    </source>
</evidence>
<evidence type="ECO:0000256" key="3">
    <source>
        <dbReference type="ARBA" id="ARBA00022730"/>
    </source>
</evidence>